<evidence type="ECO:0000313" key="2">
    <source>
        <dbReference type="EMBL" id="KAE9035066.1"/>
    </source>
</evidence>
<sequence length="46" mass="5136">MKQMRNLTTLSVAPIKSGSSSSKQHRPEDELYTSSNGDKRELITNV</sequence>
<feature type="compositionally biased region" description="Polar residues" evidence="1">
    <location>
        <begin position="1"/>
        <end position="22"/>
    </location>
</feature>
<feature type="region of interest" description="Disordered" evidence="1">
    <location>
        <begin position="1"/>
        <end position="46"/>
    </location>
</feature>
<gene>
    <name evidence="2" type="ORF">PR002_g7793</name>
</gene>
<name>A0A6A3N0R4_9STRA</name>
<evidence type="ECO:0000313" key="3">
    <source>
        <dbReference type="Proteomes" id="UP000435112"/>
    </source>
</evidence>
<proteinExistence type="predicted"/>
<comment type="caution">
    <text evidence="2">The sequence shown here is derived from an EMBL/GenBank/DDBJ whole genome shotgun (WGS) entry which is preliminary data.</text>
</comment>
<dbReference type="EMBL" id="QXFU01000380">
    <property type="protein sequence ID" value="KAE9035066.1"/>
    <property type="molecule type" value="Genomic_DNA"/>
</dbReference>
<accession>A0A6A3N0R4</accession>
<protein>
    <submittedName>
        <fullName evidence="2">Uncharacterized protein</fullName>
    </submittedName>
</protein>
<feature type="compositionally biased region" description="Basic and acidic residues" evidence="1">
    <location>
        <begin position="37"/>
        <end position="46"/>
    </location>
</feature>
<dbReference type="Proteomes" id="UP000435112">
    <property type="component" value="Unassembled WGS sequence"/>
</dbReference>
<reference evidence="2 3" key="1">
    <citation type="submission" date="2018-09" db="EMBL/GenBank/DDBJ databases">
        <title>Genomic investigation of the strawberry pathogen Phytophthora fragariae indicates pathogenicity is determined by transcriptional variation in three key races.</title>
        <authorList>
            <person name="Adams T.M."/>
            <person name="Armitage A.D."/>
            <person name="Sobczyk M.K."/>
            <person name="Bates H.J."/>
            <person name="Dunwell J.M."/>
            <person name="Nellist C.F."/>
            <person name="Harrison R.J."/>
        </authorList>
    </citation>
    <scope>NUCLEOTIDE SEQUENCE [LARGE SCALE GENOMIC DNA]</scope>
    <source>
        <strain evidence="2 3">SCRP324</strain>
    </source>
</reference>
<evidence type="ECO:0000256" key="1">
    <source>
        <dbReference type="SAM" id="MobiDB-lite"/>
    </source>
</evidence>
<dbReference type="AlphaFoldDB" id="A0A6A3N0R4"/>
<organism evidence="2 3">
    <name type="scientific">Phytophthora rubi</name>
    <dbReference type="NCBI Taxonomy" id="129364"/>
    <lineage>
        <taxon>Eukaryota</taxon>
        <taxon>Sar</taxon>
        <taxon>Stramenopiles</taxon>
        <taxon>Oomycota</taxon>
        <taxon>Peronosporomycetes</taxon>
        <taxon>Peronosporales</taxon>
        <taxon>Peronosporaceae</taxon>
        <taxon>Phytophthora</taxon>
    </lineage>
</organism>